<protein>
    <submittedName>
        <fullName evidence="1">Uncharacterized protein</fullName>
    </submittedName>
</protein>
<comment type="caution">
    <text evidence="1">The sequence shown here is derived from an EMBL/GenBank/DDBJ whole genome shotgun (WGS) entry which is preliminary data.</text>
</comment>
<accession>A0ACB8A0K5</accession>
<gene>
    <name evidence="1" type="ORF">BJ138DRAFT_1117852</name>
</gene>
<dbReference type="Proteomes" id="UP000790377">
    <property type="component" value="Unassembled WGS sequence"/>
</dbReference>
<evidence type="ECO:0000313" key="1">
    <source>
        <dbReference type="EMBL" id="KAH7906133.1"/>
    </source>
</evidence>
<organism evidence="1 2">
    <name type="scientific">Hygrophoropsis aurantiaca</name>
    <dbReference type="NCBI Taxonomy" id="72124"/>
    <lineage>
        <taxon>Eukaryota</taxon>
        <taxon>Fungi</taxon>
        <taxon>Dikarya</taxon>
        <taxon>Basidiomycota</taxon>
        <taxon>Agaricomycotina</taxon>
        <taxon>Agaricomycetes</taxon>
        <taxon>Agaricomycetidae</taxon>
        <taxon>Boletales</taxon>
        <taxon>Coniophorineae</taxon>
        <taxon>Hygrophoropsidaceae</taxon>
        <taxon>Hygrophoropsis</taxon>
    </lineage>
</organism>
<evidence type="ECO:0000313" key="2">
    <source>
        <dbReference type="Proteomes" id="UP000790377"/>
    </source>
</evidence>
<sequence length="245" mass="26772">MADRRYKFQDIQLVNECLVLSGLVGREGCQRGSLSRDPMPLSSVASSRAPTPKSLSPSLFPLFNLKLKHTGLHISYVLNPHSSQPAPELIPQNPNTMTNTIMTPPICQGYLLDEETLPARVARDDAPSDSDSESEDTDSDSEDRATSNNRSIHALYKSLVEKANLDSRKVALVHVKSDRRTTPDQRTTPDTTPPATGFVIALAANFKIKRHVQLPNALPPAEVYAELQAVLGETGEPGIFLAYDA</sequence>
<name>A0ACB8A0K5_9AGAM</name>
<keyword evidence="2" id="KW-1185">Reference proteome</keyword>
<dbReference type="EMBL" id="MU268065">
    <property type="protein sequence ID" value="KAH7906133.1"/>
    <property type="molecule type" value="Genomic_DNA"/>
</dbReference>
<reference evidence="1" key="1">
    <citation type="journal article" date="2021" name="New Phytol.">
        <title>Evolutionary innovations through gain and loss of genes in the ectomycorrhizal Boletales.</title>
        <authorList>
            <person name="Wu G."/>
            <person name="Miyauchi S."/>
            <person name="Morin E."/>
            <person name="Kuo A."/>
            <person name="Drula E."/>
            <person name="Varga T."/>
            <person name="Kohler A."/>
            <person name="Feng B."/>
            <person name="Cao Y."/>
            <person name="Lipzen A."/>
            <person name="Daum C."/>
            <person name="Hundley H."/>
            <person name="Pangilinan J."/>
            <person name="Johnson J."/>
            <person name="Barry K."/>
            <person name="LaButti K."/>
            <person name="Ng V."/>
            <person name="Ahrendt S."/>
            <person name="Min B."/>
            <person name="Choi I.G."/>
            <person name="Park H."/>
            <person name="Plett J.M."/>
            <person name="Magnuson J."/>
            <person name="Spatafora J.W."/>
            <person name="Nagy L.G."/>
            <person name="Henrissat B."/>
            <person name="Grigoriev I.V."/>
            <person name="Yang Z.L."/>
            <person name="Xu J."/>
            <person name="Martin F.M."/>
        </authorList>
    </citation>
    <scope>NUCLEOTIDE SEQUENCE</scope>
    <source>
        <strain evidence="1">ATCC 28755</strain>
    </source>
</reference>
<proteinExistence type="predicted"/>